<feature type="coiled-coil region" evidence="1">
    <location>
        <begin position="4"/>
        <end position="31"/>
    </location>
</feature>
<dbReference type="EMBL" id="JRUE01000178">
    <property type="protein sequence ID" value="KXZ67910.1"/>
    <property type="molecule type" value="Genomic_DNA"/>
</dbReference>
<keyword evidence="1" id="KW-0175">Coiled coil</keyword>
<accession>A0A150HNA5</accession>
<dbReference type="AlphaFoldDB" id="A0A150HNA5"/>
<dbReference type="RefSeq" id="WP_171254348.1">
    <property type="nucleotide sequence ID" value="NZ_JRUE01000178.1"/>
</dbReference>
<evidence type="ECO:0000313" key="2">
    <source>
        <dbReference type="EMBL" id="KXZ67910.1"/>
    </source>
</evidence>
<evidence type="ECO:0000313" key="3">
    <source>
        <dbReference type="Proteomes" id="UP000075680"/>
    </source>
</evidence>
<sequence>MENLEVVRNNIDRAKEKLLILNEQLTELAQTDCDNRFAEITITHLNEELIKLIRFLNP</sequence>
<dbReference type="Proteomes" id="UP000075680">
    <property type="component" value="Unassembled WGS sequence"/>
</dbReference>
<organism evidence="2 3">
    <name type="scientific">Acinetobacter venetianus</name>
    <dbReference type="NCBI Taxonomy" id="52133"/>
    <lineage>
        <taxon>Bacteria</taxon>
        <taxon>Pseudomonadati</taxon>
        <taxon>Pseudomonadota</taxon>
        <taxon>Gammaproteobacteria</taxon>
        <taxon>Moraxellales</taxon>
        <taxon>Moraxellaceae</taxon>
        <taxon>Acinetobacter</taxon>
    </lineage>
</organism>
<dbReference type="PATRIC" id="fig|52133.18.peg.2044"/>
<gene>
    <name evidence="2" type="ORF">AVENLUH5627_01970</name>
</gene>
<reference evidence="2 3" key="1">
    <citation type="journal article" date="2016" name="Sci. Rep.">
        <title>Genomic and phenotypic characterization of the species Acinetobacter venetianus.</title>
        <authorList>
            <person name="Fondi M."/>
            <person name="Maida I."/>
            <person name="Perrin E."/>
            <person name="Orlandini V."/>
            <person name="La Torre L."/>
            <person name="Bosi E."/>
            <person name="Negroni A."/>
            <person name="Zanaroli G."/>
            <person name="Fava F."/>
            <person name="Decorosi F."/>
            <person name="Giovannetti L."/>
            <person name="Viti C."/>
            <person name="Vaneechoutte M."/>
            <person name="Dijkshoorn L."/>
            <person name="Fani R."/>
        </authorList>
    </citation>
    <scope>NUCLEOTIDE SEQUENCE [LARGE SCALE GENOMIC DNA]</scope>
    <source>
        <strain evidence="2 3">LUH5627</strain>
    </source>
</reference>
<name>A0A150HNA5_9GAMM</name>
<evidence type="ECO:0000256" key="1">
    <source>
        <dbReference type="SAM" id="Coils"/>
    </source>
</evidence>
<protein>
    <submittedName>
        <fullName evidence="2">Uncharacterized protein</fullName>
    </submittedName>
</protein>
<comment type="caution">
    <text evidence="2">The sequence shown here is derived from an EMBL/GenBank/DDBJ whole genome shotgun (WGS) entry which is preliminary data.</text>
</comment>
<proteinExistence type="predicted"/>